<dbReference type="PROSITE" id="PS51363">
    <property type="entry name" value="W2"/>
    <property type="match status" value="1"/>
</dbReference>
<keyword evidence="1" id="KW-0863">Zinc-finger</keyword>
<evidence type="ECO:0000256" key="2">
    <source>
        <dbReference type="SAM" id="Coils"/>
    </source>
</evidence>
<evidence type="ECO:0000259" key="4">
    <source>
        <dbReference type="PROSITE" id="PS51363"/>
    </source>
</evidence>
<organism evidence="5 6">
    <name type="scientific">Dreissena polymorpha</name>
    <name type="common">Zebra mussel</name>
    <name type="synonym">Mytilus polymorpha</name>
    <dbReference type="NCBI Taxonomy" id="45954"/>
    <lineage>
        <taxon>Eukaryota</taxon>
        <taxon>Metazoa</taxon>
        <taxon>Spiralia</taxon>
        <taxon>Lophotrochozoa</taxon>
        <taxon>Mollusca</taxon>
        <taxon>Bivalvia</taxon>
        <taxon>Autobranchia</taxon>
        <taxon>Heteroconchia</taxon>
        <taxon>Euheterodonta</taxon>
        <taxon>Imparidentia</taxon>
        <taxon>Neoheterodontei</taxon>
        <taxon>Myida</taxon>
        <taxon>Dreissenoidea</taxon>
        <taxon>Dreissenidae</taxon>
        <taxon>Dreissena</taxon>
    </lineage>
</organism>
<dbReference type="PANTHER" id="PTHR25462:SF296">
    <property type="entry name" value="MEIOTIC P26, ISOFORM F"/>
    <property type="match status" value="1"/>
</dbReference>
<dbReference type="Gene3D" id="1.25.40.180">
    <property type="match status" value="1"/>
</dbReference>
<dbReference type="InterPro" id="IPR000315">
    <property type="entry name" value="Znf_B-box"/>
</dbReference>
<name>A0A9D4EZH3_DREPO</name>
<dbReference type="Pfam" id="PF02020">
    <property type="entry name" value="W2"/>
    <property type="match status" value="1"/>
</dbReference>
<reference evidence="5" key="2">
    <citation type="submission" date="2020-11" db="EMBL/GenBank/DDBJ databases">
        <authorList>
            <person name="McCartney M.A."/>
            <person name="Auch B."/>
            <person name="Kono T."/>
            <person name="Mallez S."/>
            <person name="Becker A."/>
            <person name="Gohl D.M."/>
            <person name="Silverstein K.A.T."/>
            <person name="Koren S."/>
            <person name="Bechman K.B."/>
            <person name="Herman A."/>
            <person name="Abrahante J.E."/>
            <person name="Garbe J."/>
        </authorList>
    </citation>
    <scope>NUCLEOTIDE SEQUENCE</scope>
    <source>
        <strain evidence="5">Duluth1</strain>
        <tissue evidence="5">Whole animal</tissue>
    </source>
</reference>
<dbReference type="Gene3D" id="3.30.160.60">
    <property type="entry name" value="Classic Zinc Finger"/>
    <property type="match status" value="1"/>
</dbReference>
<dbReference type="FunFam" id="1.25.40.180:FF:000042">
    <property type="entry name" value="Eukaryotic translation initiation factor 4 gamma"/>
    <property type="match status" value="1"/>
</dbReference>
<gene>
    <name evidence="5" type="ORF">DPMN_164984</name>
</gene>
<dbReference type="InterPro" id="IPR003307">
    <property type="entry name" value="W2_domain"/>
</dbReference>
<keyword evidence="1" id="KW-0862">Zinc</keyword>
<evidence type="ECO:0000256" key="1">
    <source>
        <dbReference type="PROSITE-ProRule" id="PRU00024"/>
    </source>
</evidence>
<evidence type="ECO:0000259" key="3">
    <source>
        <dbReference type="PROSITE" id="PS50119"/>
    </source>
</evidence>
<dbReference type="PANTHER" id="PTHR25462">
    <property type="entry name" value="BONUS, ISOFORM C-RELATED"/>
    <property type="match status" value="1"/>
</dbReference>
<dbReference type="InterPro" id="IPR016024">
    <property type="entry name" value="ARM-type_fold"/>
</dbReference>
<dbReference type="OrthoDB" id="514777at2759"/>
<dbReference type="SMART" id="SM00336">
    <property type="entry name" value="BBOX"/>
    <property type="match status" value="2"/>
</dbReference>
<dbReference type="Gene3D" id="4.10.830.40">
    <property type="match status" value="1"/>
</dbReference>
<proteinExistence type="predicted"/>
<dbReference type="Proteomes" id="UP000828390">
    <property type="component" value="Unassembled WGS sequence"/>
</dbReference>
<sequence length="624" mass="71121">MEAMTVECGICFADKVVGICENCECKLCDTCFRNHTRAKMFRTHIIFPIEDVNKKTIISNFKTEITTGTGLKSPVDSDIHKQTCKDHSDENQSLYCVKHDACICGRCVISNHASCLDSVVDLNNILHDAENMNKRLSTLQELDDEIDRTMVTIDENRRMNDTFRSSSAKEINKLHIELVDQLKLLITKAEKESDELHKQNADILDETELKCKEQKLVLRMQKELLDELQNKKHYRHLFVALKRNIKTIDFVKDNNARCRQETNIKEYEFVRNLKLVELFKDDQKIGTFTTACDGSDEVIEHIYQIPGKANATAPSLQFSMQPGHPQHNQYSMHRPPLRPHGMPALGANSQPLYNYSNPCSQMRPRFSAPSNQMNIPQAQMYQQHVTLLNANAVPFQMTQQMPGPTNPGAIPTNQSSMYLAHVPYQAHNPAVYFSKPQKPNTPPTTQGLELTKGYDFVSSNSTTGLPVPQISEKLHELIVEKRINNEVVVEWIDLNVQESAIKSKTFIRGLMTAVCTSSIKGQKGKERLDPKDLSARSDLLQKYFGHQPESELQALYALQLLITQLKNPQGLLRSFFDILYDDDVISEDAFLQWEKSEEEQEGKGTALKQVLQFFKWLRDAEDDG</sequence>
<dbReference type="SMART" id="SM00515">
    <property type="entry name" value="eIF5C"/>
    <property type="match status" value="1"/>
</dbReference>
<protein>
    <submittedName>
        <fullName evidence="5">Uncharacterized protein</fullName>
    </submittedName>
</protein>
<dbReference type="GO" id="GO:0008270">
    <property type="term" value="F:zinc ion binding"/>
    <property type="evidence" value="ECO:0007669"/>
    <property type="project" value="UniProtKB-KW"/>
</dbReference>
<keyword evidence="2" id="KW-0175">Coiled coil</keyword>
<feature type="coiled-coil region" evidence="2">
    <location>
        <begin position="179"/>
        <end position="231"/>
    </location>
</feature>
<dbReference type="CDD" id="cd19757">
    <property type="entry name" value="Bbox1"/>
    <property type="match status" value="1"/>
</dbReference>
<comment type="caution">
    <text evidence="5">The sequence shown here is derived from an EMBL/GenBank/DDBJ whole genome shotgun (WGS) entry which is preliminary data.</text>
</comment>
<dbReference type="SUPFAM" id="SSF57845">
    <property type="entry name" value="B-box zinc-binding domain"/>
    <property type="match status" value="1"/>
</dbReference>
<dbReference type="EMBL" id="JAIWYP010000008">
    <property type="protein sequence ID" value="KAH3786870.1"/>
    <property type="molecule type" value="Genomic_DNA"/>
</dbReference>
<dbReference type="CDD" id="cd11559">
    <property type="entry name" value="W2_eIF4G1_like"/>
    <property type="match status" value="1"/>
</dbReference>
<keyword evidence="6" id="KW-1185">Reference proteome</keyword>
<feature type="domain" description="B box-type" evidence="3">
    <location>
        <begin position="3"/>
        <end position="49"/>
    </location>
</feature>
<dbReference type="SUPFAM" id="SSF48371">
    <property type="entry name" value="ARM repeat"/>
    <property type="match status" value="1"/>
</dbReference>
<reference evidence="5" key="1">
    <citation type="journal article" date="2019" name="bioRxiv">
        <title>The Genome of the Zebra Mussel, Dreissena polymorpha: A Resource for Invasive Species Research.</title>
        <authorList>
            <person name="McCartney M.A."/>
            <person name="Auch B."/>
            <person name="Kono T."/>
            <person name="Mallez S."/>
            <person name="Zhang Y."/>
            <person name="Obille A."/>
            <person name="Becker A."/>
            <person name="Abrahante J.E."/>
            <person name="Garbe J."/>
            <person name="Badalamenti J.P."/>
            <person name="Herman A."/>
            <person name="Mangelson H."/>
            <person name="Liachko I."/>
            <person name="Sullivan S."/>
            <person name="Sone E.D."/>
            <person name="Koren S."/>
            <person name="Silverstein K.A.T."/>
            <person name="Beckman K.B."/>
            <person name="Gohl D.M."/>
        </authorList>
    </citation>
    <scope>NUCLEOTIDE SEQUENCE</scope>
    <source>
        <strain evidence="5">Duluth1</strain>
        <tissue evidence="5">Whole animal</tissue>
    </source>
</reference>
<evidence type="ECO:0000313" key="5">
    <source>
        <dbReference type="EMBL" id="KAH3786870.1"/>
    </source>
</evidence>
<feature type="domain" description="W2" evidence="4">
    <location>
        <begin position="460"/>
        <end position="624"/>
    </location>
</feature>
<accession>A0A9D4EZH3</accession>
<dbReference type="AlphaFoldDB" id="A0A9D4EZH3"/>
<evidence type="ECO:0000313" key="6">
    <source>
        <dbReference type="Proteomes" id="UP000828390"/>
    </source>
</evidence>
<dbReference type="PROSITE" id="PS50119">
    <property type="entry name" value="ZF_BBOX"/>
    <property type="match status" value="1"/>
</dbReference>
<keyword evidence="1" id="KW-0479">Metal-binding</keyword>
<dbReference type="InterPro" id="IPR047153">
    <property type="entry name" value="TRIM45/56/19-like"/>
</dbReference>